<sequence length="124" mass="14261">MYPQWISRLSKASTLDSLTSLLRIGRFVPPQQRGIDPIAEAEIFLSYGKRKEALRVLLYTVKHEPDNLPAQLLLLQTYSYLLDSHAYIALAQYLQPRLAHLPVWQIITAEGRELAPRHPLFQPN</sequence>
<proteinExistence type="predicted"/>
<evidence type="ECO:0000313" key="1">
    <source>
        <dbReference type="EMBL" id="MFC3624727.1"/>
    </source>
</evidence>
<dbReference type="EMBL" id="JBHRYH010000002">
    <property type="protein sequence ID" value="MFC3624727.1"/>
    <property type="molecule type" value="Genomic_DNA"/>
</dbReference>
<comment type="caution">
    <text evidence="1">The sequence shown here is derived from an EMBL/GenBank/DDBJ whole genome shotgun (WGS) entry which is preliminary data.</text>
</comment>
<organism evidence="1 2">
    <name type="scientific">Vogesella amnigena</name>
    <dbReference type="NCBI Taxonomy" id="1507449"/>
    <lineage>
        <taxon>Bacteria</taxon>
        <taxon>Pseudomonadati</taxon>
        <taxon>Pseudomonadota</taxon>
        <taxon>Betaproteobacteria</taxon>
        <taxon>Neisseriales</taxon>
        <taxon>Chromobacteriaceae</taxon>
        <taxon>Vogesella</taxon>
    </lineage>
</organism>
<protein>
    <submittedName>
        <fullName evidence="1">FimV family protein</fullName>
    </submittedName>
</protein>
<gene>
    <name evidence="1" type="ORF">ACFOKJ_01015</name>
</gene>
<dbReference type="Proteomes" id="UP001595636">
    <property type="component" value="Unassembled WGS sequence"/>
</dbReference>
<dbReference type="RefSeq" id="WP_390276119.1">
    <property type="nucleotide sequence ID" value="NZ_JBHRYH010000002.1"/>
</dbReference>
<name>A0ABV7TMX0_9NEIS</name>
<keyword evidence="2" id="KW-1185">Reference proteome</keyword>
<reference evidence="2" key="1">
    <citation type="journal article" date="2019" name="Int. J. Syst. Evol. Microbiol.">
        <title>The Global Catalogue of Microorganisms (GCM) 10K type strain sequencing project: providing services to taxonomists for standard genome sequencing and annotation.</title>
        <authorList>
            <consortium name="The Broad Institute Genomics Platform"/>
            <consortium name="The Broad Institute Genome Sequencing Center for Infectious Disease"/>
            <person name="Wu L."/>
            <person name="Ma J."/>
        </authorList>
    </citation>
    <scope>NUCLEOTIDE SEQUENCE [LARGE SCALE GENOMIC DNA]</scope>
    <source>
        <strain evidence="2">KCTC 42195</strain>
    </source>
</reference>
<evidence type="ECO:0000313" key="2">
    <source>
        <dbReference type="Proteomes" id="UP001595636"/>
    </source>
</evidence>
<accession>A0ABV7TMX0</accession>